<reference evidence="4" key="4">
    <citation type="journal article" date="2015" name="G3 (Bethesda)">
        <title>Genome sequences of three phytopathogenic species of the Magnaporthaceae family of fungi.</title>
        <authorList>
            <person name="Okagaki L.H."/>
            <person name="Nunes C.C."/>
            <person name="Sailsbery J."/>
            <person name="Clay B."/>
            <person name="Brown D."/>
            <person name="John T."/>
            <person name="Oh Y."/>
            <person name="Young N."/>
            <person name="Fitzgerald M."/>
            <person name="Haas B.J."/>
            <person name="Zeng Q."/>
            <person name="Young S."/>
            <person name="Adiconis X."/>
            <person name="Fan L."/>
            <person name="Levin J.Z."/>
            <person name="Mitchell T.K."/>
            <person name="Okubara P.A."/>
            <person name="Farman M.L."/>
            <person name="Kohn L.M."/>
            <person name="Birren B."/>
            <person name="Ma L.-J."/>
            <person name="Dean R.A."/>
        </authorList>
    </citation>
    <scope>NUCLEOTIDE SEQUENCE</scope>
    <source>
        <strain evidence="4">ATCC 64411 / 73-15</strain>
    </source>
</reference>
<dbReference type="Pfam" id="PF05199">
    <property type="entry name" value="GMC_oxred_C"/>
    <property type="match status" value="1"/>
</dbReference>
<evidence type="ECO:0000259" key="2">
    <source>
        <dbReference type="Pfam" id="PF05199"/>
    </source>
</evidence>
<dbReference type="Gene3D" id="3.50.50.60">
    <property type="entry name" value="FAD/NAD(P)-binding domain"/>
    <property type="match status" value="1"/>
</dbReference>
<dbReference type="PANTHER" id="PTHR11552">
    <property type="entry name" value="GLUCOSE-METHANOL-CHOLINE GMC OXIDOREDUCTASE"/>
    <property type="match status" value="1"/>
</dbReference>
<evidence type="ECO:0000313" key="3">
    <source>
        <dbReference type="EMBL" id="KLU87079.1"/>
    </source>
</evidence>
<reference evidence="3" key="1">
    <citation type="submission" date="2010-05" db="EMBL/GenBank/DDBJ databases">
        <title>The Genome Sequence of Magnaporthe poae strain ATCC 64411.</title>
        <authorList>
            <consortium name="The Broad Institute Genome Sequencing Platform"/>
            <consortium name="Broad Institute Genome Sequencing Center for Infectious Disease"/>
            <person name="Ma L.-J."/>
            <person name="Dead R."/>
            <person name="Young S."/>
            <person name="Zeng Q."/>
            <person name="Koehrsen M."/>
            <person name="Alvarado L."/>
            <person name="Berlin A."/>
            <person name="Chapman S.B."/>
            <person name="Chen Z."/>
            <person name="Freedman E."/>
            <person name="Gellesch M."/>
            <person name="Goldberg J."/>
            <person name="Griggs A."/>
            <person name="Gujja S."/>
            <person name="Heilman E.R."/>
            <person name="Heiman D."/>
            <person name="Hepburn T."/>
            <person name="Howarth C."/>
            <person name="Jen D."/>
            <person name="Larson L."/>
            <person name="Mehta T."/>
            <person name="Neiman D."/>
            <person name="Pearson M."/>
            <person name="Roberts A."/>
            <person name="Saif S."/>
            <person name="Shea T."/>
            <person name="Shenoy N."/>
            <person name="Sisk P."/>
            <person name="Stolte C."/>
            <person name="Sykes S."/>
            <person name="Walk T."/>
            <person name="White J."/>
            <person name="Yandava C."/>
            <person name="Haas B."/>
            <person name="Nusbaum C."/>
            <person name="Birren B."/>
        </authorList>
    </citation>
    <scope>NUCLEOTIDE SEQUENCE</scope>
    <source>
        <strain evidence="3">ATCC 64411</strain>
    </source>
</reference>
<proteinExistence type="inferred from homology"/>
<dbReference type="EMBL" id="ADBL01001457">
    <property type="status" value="NOT_ANNOTATED_CDS"/>
    <property type="molecule type" value="Genomic_DNA"/>
</dbReference>
<protein>
    <recommendedName>
        <fullName evidence="2">Glucose-methanol-choline oxidoreductase C-terminal domain-containing protein</fullName>
    </recommendedName>
</protein>
<keyword evidence="5" id="KW-1185">Reference proteome</keyword>
<comment type="similarity">
    <text evidence="1">Belongs to the GMC oxidoreductase family.</text>
</comment>
<gene>
    <name evidence="3" type="ORF">MAPG_06084</name>
</gene>
<dbReference type="OrthoDB" id="4773574at2759"/>
<dbReference type="GO" id="GO:0016614">
    <property type="term" value="F:oxidoreductase activity, acting on CH-OH group of donors"/>
    <property type="evidence" value="ECO:0007669"/>
    <property type="project" value="InterPro"/>
</dbReference>
<dbReference type="PANTHER" id="PTHR11552:SF115">
    <property type="entry name" value="DEHYDROGENASE XPTC-RELATED"/>
    <property type="match status" value="1"/>
</dbReference>
<dbReference type="VEuPathDB" id="FungiDB:MAPG_06084"/>
<sequence>MLPRELGGVVDQQLKVYGVKKLRIVDGSIMPTLPGANTCQTVYAVAEKAADLIKADAGY</sequence>
<dbReference type="GO" id="GO:0050660">
    <property type="term" value="F:flavin adenine dinucleotide binding"/>
    <property type="evidence" value="ECO:0007669"/>
    <property type="project" value="InterPro"/>
</dbReference>
<dbReference type="InterPro" id="IPR007867">
    <property type="entry name" value="GMC_OxRtase_C"/>
</dbReference>
<organism evidence="4 5">
    <name type="scientific">Magnaporthiopsis poae (strain ATCC 64411 / 73-15)</name>
    <name type="common">Kentucky bluegrass fungus</name>
    <name type="synonym">Magnaporthe poae</name>
    <dbReference type="NCBI Taxonomy" id="644358"/>
    <lineage>
        <taxon>Eukaryota</taxon>
        <taxon>Fungi</taxon>
        <taxon>Dikarya</taxon>
        <taxon>Ascomycota</taxon>
        <taxon>Pezizomycotina</taxon>
        <taxon>Sordariomycetes</taxon>
        <taxon>Sordariomycetidae</taxon>
        <taxon>Magnaporthales</taxon>
        <taxon>Magnaporthaceae</taxon>
        <taxon>Magnaporthiopsis</taxon>
    </lineage>
</organism>
<name>A0A0C4E139_MAGP6</name>
<dbReference type="GO" id="GO:0044550">
    <property type="term" value="P:secondary metabolite biosynthetic process"/>
    <property type="evidence" value="ECO:0007669"/>
    <property type="project" value="TreeGrafter"/>
</dbReference>
<dbReference type="AlphaFoldDB" id="A0A0C4E139"/>
<dbReference type="eggNOG" id="KOG1238">
    <property type="taxonomic scope" value="Eukaryota"/>
</dbReference>
<reference evidence="5" key="2">
    <citation type="submission" date="2010-05" db="EMBL/GenBank/DDBJ databases">
        <title>The genome sequence of Magnaporthe poae strain ATCC 64411.</title>
        <authorList>
            <person name="Ma L.-J."/>
            <person name="Dead R."/>
            <person name="Young S."/>
            <person name="Zeng Q."/>
            <person name="Koehrsen M."/>
            <person name="Alvarado L."/>
            <person name="Berlin A."/>
            <person name="Chapman S.B."/>
            <person name="Chen Z."/>
            <person name="Freedman E."/>
            <person name="Gellesch M."/>
            <person name="Goldberg J."/>
            <person name="Griggs A."/>
            <person name="Gujja S."/>
            <person name="Heilman E.R."/>
            <person name="Heiman D."/>
            <person name="Hepburn T."/>
            <person name="Howarth C."/>
            <person name="Jen D."/>
            <person name="Larson L."/>
            <person name="Mehta T."/>
            <person name="Neiman D."/>
            <person name="Pearson M."/>
            <person name="Roberts A."/>
            <person name="Saif S."/>
            <person name="Shea T."/>
            <person name="Shenoy N."/>
            <person name="Sisk P."/>
            <person name="Stolte C."/>
            <person name="Sykes S."/>
            <person name="Walk T."/>
            <person name="White J."/>
            <person name="Yandava C."/>
            <person name="Haas B."/>
            <person name="Nusbaum C."/>
            <person name="Birren B."/>
        </authorList>
    </citation>
    <scope>NUCLEOTIDE SEQUENCE [LARGE SCALE GENOMIC DNA]</scope>
    <source>
        <strain evidence="5">ATCC 64411 / 73-15</strain>
    </source>
</reference>
<evidence type="ECO:0000256" key="1">
    <source>
        <dbReference type="ARBA" id="ARBA00010790"/>
    </source>
</evidence>
<dbReference type="EMBL" id="GL876970">
    <property type="protein sequence ID" value="KLU87079.1"/>
    <property type="molecule type" value="Genomic_DNA"/>
</dbReference>
<dbReference type="InterPro" id="IPR012132">
    <property type="entry name" value="GMC_OxRdtase"/>
</dbReference>
<dbReference type="OMA" id="MASTWVW"/>
<reference evidence="4" key="5">
    <citation type="submission" date="2015-06" db="UniProtKB">
        <authorList>
            <consortium name="EnsemblFungi"/>
        </authorList>
    </citation>
    <scope>IDENTIFICATION</scope>
    <source>
        <strain evidence="4">ATCC 64411</strain>
    </source>
</reference>
<dbReference type="EnsemblFungi" id="MAPG_06084T0">
    <property type="protein sequence ID" value="MAPG_06084T0"/>
    <property type="gene ID" value="MAPG_06084"/>
</dbReference>
<dbReference type="InterPro" id="IPR036188">
    <property type="entry name" value="FAD/NAD-bd_sf"/>
</dbReference>
<reference evidence="3" key="3">
    <citation type="submission" date="2011-03" db="EMBL/GenBank/DDBJ databases">
        <title>Annotation of Magnaporthe poae ATCC 64411.</title>
        <authorList>
            <person name="Ma L.-J."/>
            <person name="Dead R."/>
            <person name="Young S.K."/>
            <person name="Zeng Q."/>
            <person name="Gargeya S."/>
            <person name="Fitzgerald M."/>
            <person name="Haas B."/>
            <person name="Abouelleil A."/>
            <person name="Alvarado L."/>
            <person name="Arachchi H.M."/>
            <person name="Berlin A."/>
            <person name="Brown A."/>
            <person name="Chapman S.B."/>
            <person name="Chen Z."/>
            <person name="Dunbar C."/>
            <person name="Freedman E."/>
            <person name="Gearin G."/>
            <person name="Gellesch M."/>
            <person name="Goldberg J."/>
            <person name="Griggs A."/>
            <person name="Gujja S."/>
            <person name="Heiman D."/>
            <person name="Howarth C."/>
            <person name="Larson L."/>
            <person name="Lui A."/>
            <person name="MacDonald P.J.P."/>
            <person name="Mehta T."/>
            <person name="Montmayeur A."/>
            <person name="Murphy C."/>
            <person name="Neiman D."/>
            <person name="Pearson M."/>
            <person name="Priest M."/>
            <person name="Roberts A."/>
            <person name="Saif S."/>
            <person name="Shea T."/>
            <person name="Shenoy N."/>
            <person name="Sisk P."/>
            <person name="Stolte C."/>
            <person name="Sykes S."/>
            <person name="Yandava C."/>
            <person name="Wortman J."/>
            <person name="Nusbaum C."/>
            <person name="Birren B."/>
        </authorList>
    </citation>
    <scope>NUCLEOTIDE SEQUENCE</scope>
    <source>
        <strain evidence="3">ATCC 64411</strain>
    </source>
</reference>
<dbReference type="Proteomes" id="UP000011715">
    <property type="component" value="Unassembled WGS sequence"/>
</dbReference>
<dbReference type="STRING" id="644358.A0A0C4E139"/>
<accession>A0A0C4E139</accession>
<evidence type="ECO:0000313" key="4">
    <source>
        <dbReference type="EnsemblFungi" id="MAPG_06084T0"/>
    </source>
</evidence>
<dbReference type="SUPFAM" id="SSF51905">
    <property type="entry name" value="FAD/NAD(P)-binding domain"/>
    <property type="match status" value="1"/>
</dbReference>
<evidence type="ECO:0000313" key="5">
    <source>
        <dbReference type="Proteomes" id="UP000011715"/>
    </source>
</evidence>
<feature type="domain" description="Glucose-methanol-choline oxidoreductase C-terminal" evidence="2">
    <location>
        <begin position="4"/>
        <end position="46"/>
    </location>
</feature>